<dbReference type="Gene3D" id="3.90.120.10">
    <property type="entry name" value="DNA Methylase, subunit A, domain 2"/>
    <property type="match status" value="1"/>
</dbReference>
<evidence type="ECO:0000313" key="10">
    <source>
        <dbReference type="Proteomes" id="UP000244335"/>
    </source>
</evidence>
<accession>A0AA92H9Y5</accession>
<evidence type="ECO:0000256" key="2">
    <source>
        <dbReference type="ARBA" id="ARBA00022679"/>
    </source>
</evidence>
<evidence type="ECO:0000256" key="5">
    <source>
        <dbReference type="ARBA" id="ARBA00047422"/>
    </source>
</evidence>
<evidence type="ECO:0000256" key="3">
    <source>
        <dbReference type="ARBA" id="ARBA00022691"/>
    </source>
</evidence>
<dbReference type="SUPFAM" id="SSF53335">
    <property type="entry name" value="S-adenosyl-L-methionine-dependent methyltransferases"/>
    <property type="match status" value="1"/>
</dbReference>
<evidence type="ECO:0000256" key="7">
    <source>
        <dbReference type="RuleBase" id="RU000416"/>
    </source>
</evidence>
<proteinExistence type="inferred from homology"/>
<comment type="caution">
    <text evidence="9">The sequence shown here is derived from an EMBL/GenBank/DDBJ whole genome shotgun (WGS) entry which is preliminary data.</text>
</comment>
<name>A0AA92H9Y5_RHIRH</name>
<keyword evidence="2 6" id="KW-0808">Transferase</keyword>
<dbReference type="PROSITE" id="PS51679">
    <property type="entry name" value="SAM_MT_C5"/>
    <property type="match status" value="1"/>
</dbReference>
<dbReference type="PRINTS" id="PR00105">
    <property type="entry name" value="C5METTRFRASE"/>
</dbReference>
<organism evidence="9 10">
    <name type="scientific">Rhizobium rhizogenes</name>
    <name type="common">Agrobacterium rhizogenes</name>
    <dbReference type="NCBI Taxonomy" id="359"/>
    <lineage>
        <taxon>Bacteria</taxon>
        <taxon>Pseudomonadati</taxon>
        <taxon>Pseudomonadota</taxon>
        <taxon>Alphaproteobacteria</taxon>
        <taxon>Hyphomicrobiales</taxon>
        <taxon>Rhizobiaceae</taxon>
        <taxon>Rhizobium/Agrobacterium group</taxon>
        <taxon>Rhizobium</taxon>
    </lineage>
</organism>
<keyword evidence="1 6" id="KW-0489">Methyltransferase</keyword>
<dbReference type="EMBL" id="QDFR01000002">
    <property type="protein sequence ID" value="PVE55366.1"/>
    <property type="molecule type" value="Genomic_DNA"/>
</dbReference>
<dbReference type="Proteomes" id="UP000244335">
    <property type="component" value="Unassembled WGS sequence"/>
</dbReference>
<reference evidence="9 10" key="1">
    <citation type="submission" date="2018-04" db="EMBL/GenBank/DDBJ databases">
        <authorList>
            <person name="Hagen T."/>
        </authorList>
    </citation>
    <scope>NUCLEOTIDE SEQUENCE [LARGE SCALE GENOMIC DNA]</scope>
    <source>
        <strain evidence="9 10">TPD7009</strain>
    </source>
</reference>
<dbReference type="GO" id="GO:0003886">
    <property type="term" value="F:DNA (cytosine-5-)-methyltransferase activity"/>
    <property type="evidence" value="ECO:0007669"/>
    <property type="project" value="UniProtKB-EC"/>
</dbReference>
<dbReference type="EC" id="2.1.1.37" evidence="8"/>
<keyword evidence="3 6" id="KW-0949">S-adenosyl-L-methionine</keyword>
<comment type="similarity">
    <text evidence="6 7">Belongs to the class I-like SAM-binding methyltransferase superfamily. C5-methyltransferase family.</text>
</comment>
<dbReference type="PANTHER" id="PTHR10629:SF52">
    <property type="entry name" value="DNA (CYTOSINE-5)-METHYLTRANSFERASE 1"/>
    <property type="match status" value="1"/>
</dbReference>
<keyword evidence="4" id="KW-0680">Restriction system</keyword>
<dbReference type="PROSITE" id="PS00094">
    <property type="entry name" value="C5_MTASE_1"/>
    <property type="match status" value="1"/>
</dbReference>
<dbReference type="PANTHER" id="PTHR10629">
    <property type="entry name" value="CYTOSINE-SPECIFIC METHYLTRANSFERASE"/>
    <property type="match status" value="1"/>
</dbReference>
<comment type="catalytic activity">
    <reaction evidence="5 8">
        <text>a 2'-deoxycytidine in DNA + S-adenosyl-L-methionine = a 5-methyl-2'-deoxycytidine in DNA + S-adenosyl-L-homocysteine + H(+)</text>
        <dbReference type="Rhea" id="RHEA:13681"/>
        <dbReference type="Rhea" id="RHEA-COMP:11369"/>
        <dbReference type="Rhea" id="RHEA-COMP:11370"/>
        <dbReference type="ChEBI" id="CHEBI:15378"/>
        <dbReference type="ChEBI" id="CHEBI:57856"/>
        <dbReference type="ChEBI" id="CHEBI:59789"/>
        <dbReference type="ChEBI" id="CHEBI:85452"/>
        <dbReference type="ChEBI" id="CHEBI:85454"/>
        <dbReference type="EC" id="2.1.1.37"/>
    </reaction>
</comment>
<evidence type="ECO:0000256" key="8">
    <source>
        <dbReference type="RuleBase" id="RU000417"/>
    </source>
</evidence>
<dbReference type="InterPro" id="IPR050390">
    <property type="entry name" value="C5-Methyltransferase"/>
</dbReference>
<dbReference type="AlphaFoldDB" id="A0AA92H9Y5"/>
<dbReference type="Gene3D" id="3.40.50.150">
    <property type="entry name" value="Vaccinia Virus protein VP39"/>
    <property type="match status" value="1"/>
</dbReference>
<dbReference type="GO" id="GO:0044027">
    <property type="term" value="P:negative regulation of gene expression via chromosomal CpG island methylation"/>
    <property type="evidence" value="ECO:0007669"/>
    <property type="project" value="TreeGrafter"/>
</dbReference>
<dbReference type="InterPro" id="IPR018117">
    <property type="entry name" value="C5_DNA_meth_AS"/>
</dbReference>
<gene>
    <name evidence="9" type="ORF">DC430_09215</name>
</gene>
<protein>
    <recommendedName>
        <fullName evidence="8">Cytosine-specific methyltransferase</fullName>
        <ecNumber evidence="8">2.1.1.37</ecNumber>
    </recommendedName>
</protein>
<dbReference type="GO" id="GO:0009307">
    <property type="term" value="P:DNA restriction-modification system"/>
    <property type="evidence" value="ECO:0007669"/>
    <property type="project" value="UniProtKB-KW"/>
</dbReference>
<evidence type="ECO:0000256" key="1">
    <source>
        <dbReference type="ARBA" id="ARBA00022603"/>
    </source>
</evidence>
<dbReference type="Pfam" id="PF00145">
    <property type="entry name" value="DNA_methylase"/>
    <property type="match status" value="1"/>
</dbReference>
<dbReference type="InterPro" id="IPR029063">
    <property type="entry name" value="SAM-dependent_MTases_sf"/>
</dbReference>
<dbReference type="InterPro" id="IPR001525">
    <property type="entry name" value="C5_MeTfrase"/>
</dbReference>
<dbReference type="NCBIfam" id="TIGR00675">
    <property type="entry name" value="dcm"/>
    <property type="match status" value="1"/>
</dbReference>
<dbReference type="GO" id="GO:0032259">
    <property type="term" value="P:methylation"/>
    <property type="evidence" value="ECO:0007669"/>
    <property type="project" value="UniProtKB-KW"/>
</dbReference>
<evidence type="ECO:0000256" key="6">
    <source>
        <dbReference type="PROSITE-ProRule" id="PRU01016"/>
    </source>
</evidence>
<sequence>MNVPNRDNSLADIDPKAQALSLAVKRITDLQRQMTDRVLAMAVEIDKLTEIVPAAEAKAFLKARCNLPVTELSTYMGFAKTLKGSEDVLRNARASFPVVKALVAADQDTRQEILERMEIGARIDTRDVALIRRRLADAKLTPAEALTAANKKAVAAAVRRQAKASAASFEERVAFLVEELRKHFRTDGERSPVAERELRLRAGILHVECNLLFGDAKDDLASIKPATPAFRIAMARKVLEDLASGRLSEIGPVETSALSSLSGRTRMAFRGPTRKPLATVPPRHYRPRVIELCAGAGGLALGLERAGFEHVALIEKNRNATATLRANRPHWNVVEADVRKMDFSQYRDRGIDLLTGGLPCTPFSTVGQKKGQHDENDLMREGVRAVREIAPKAFMFETVEGFLHSRHSDYVAFLLREFSKAGYSTEIHRINARDYGVAQNRSRIMLVGLRKDLAGSFRVPRKFPELHTNVGVALADLMGENGWAGAEAWLKSMRDRDYRSDTIRGYQGSAREAEAIRSGKQQLRYAPPAKAAPTDEEASKKGFVPGLTNEMRARLQGFPDDWHFVGGLGAVADQIGNAVVPAVGQAMGLAMSSALKGWEVDWVAMMGGSGPVRKAIVPPSIDMKWTGANKVEEIKATA</sequence>
<feature type="active site" evidence="6">
    <location>
        <position position="360"/>
    </location>
</feature>
<dbReference type="GO" id="GO:0003677">
    <property type="term" value="F:DNA binding"/>
    <property type="evidence" value="ECO:0007669"/>
    <property type="project" value="TreeGrafter"/>
</dbReference>
<evidence type="ECO:0000313" key="9">
    <source>
        <dbReference type="EMBL" id="PVE55366.1"/>
    </source>
</evidence>
<evidence type="ECO:0000256" key="4">
    <source>
        <dbReference type="ARBA" id="ARBA00022747"/>
    </source>
</evidence>